<reference evidence="7" key="1">
    <citation type="submission" date="2023-06" db="EMBL/GenBank/DDBJ databases">
        <title>Black Yeasts Isolated from many extreme environments.</title>
        <authorList>
            <person name="Coleine C."/>
            <person name="Stajich J.E."/>
            <person name="Selbmann L."/>
        </authorList>
    </citation>
    <scope>NUCLEOTIDE SEQUENCE</scope>
    <source>
        <strain evidence="7">CCFEE 5200</strain>
    </source>
</reference>
<dbReference type="GO" id="GO:0046872">
    <property type="term" value="F:metal ion binding"/>
    <property type="evidence" value="ECO:0007669"/>
    <property type="project" value="UniProtKB-KW"/>
</dbReference>
<dbReference type="PANTHER" id="PTHR36206">
    <property type="entry name" value="ASPERCRYPTIN BIOSYNTHESIS CLUSTER-SPECIFIC TRANSCRIPTION REGULATOR ATNN-RELATED"/>
    <property type="match status" value="1"/>
</dbReference>
<evidence type="ECO:0000256" key="5">
    <source>
        <dbReference type="ARBA" id="ARBA00023163"/>
    </source>
</evidence>
<evidence type="ECO:0000256" key="2">
    <source>
        <dbReference type="ARBA" id="ARBA00022833"/>
    </source>
</evidence>
<evidence type="ECO:0000256" key="1">
    <source>
        <dbReference type="ARBA" id="ARBA00022723"/>
    </source>
</evidence>
<keyword evidence="1" id="KW-0479">Metal-binding</keyword>
<proteinExistence type="predicted"/>
<gene>
    <name evidence="7" type="ORF">LTR91_017270</name>
</gene>
<organism evidence="7 8">
    <name type="scientific">Friedmanniomyces endolithicus</name>
    <dbReference type="NCBI Taxonomy" id="329885"/>
    <lineage>
        <taxon>Eukaryota</taxon>
        <taxon>Fungi</taxon>
        <taxon>Dikarya</taxon>
        <taxon>Ascomycota</taxon>
        <taxon>Pezizomycotina</taxon>
        <taxon>Dothideomycetes</taxon>
        <taxon>Dothideomycetidae</taxon>
        <taxon>Mycosphaerellales</taxon>
        <taxon>Teratosphaeriaceae</taxon>
        <taxon>Friedmanniomyces</taxon>
    </lineage>
</organism>
<evidence type="ECO:0000313" key="7">
    <source>
        <dbReference type="EMBL" id="KAK0967173.1"/>
    </source>
</evidence>
<protein>
    <recommendedName>
        <fullName evidence="9">Transcription factor domain-containing protein</fullName>
    </recommendedName>
</protein>
<dbReference type="GO" id="GO:0003677">
    <property type="term" value="F:DNA binding"/>
    <property type="evidence" value="ECO:0007669"/>
    <property type="project" value="UniProtKB-KW"/>
</dbReference>
<keyword evidence="3" id="KW-0805">Transcription regulation</keyword>
<evidence type="ECO:0000256" key="4">
    <source>
        <dbReference type="ARBA" id="ARBA00023125"/>
    </source>
</evidence>
<sequence length="522" mass="58057">MRLMAIANILHQILASHWTYRLQSEPTCSTPKLRRRYSSLYDCSRAIDCCASATRIVTAAQVFRTKINVRVLCMPDQTPEYPGRRANTSRTESFLIARATTPSSLQWRADGNLSFTEGRALHYFTSHVASDLFGFLVSDFWTYTVSQRCYSTPVVRSAVLALSSTHIDFTVLPPRGHFATSGPVHGIASLQLYHAAIANLRVYISQTKAPSRNDVLIACAALICCDLLRGEQTRATQHVDHGAAVVRAWQREVSEGPIDSQYDEEVVKVFNALDLHATSYDGTRLPALGLCPEDGGMIAEIPAKFSSLREAQRHLVLLQNAAFVDLNQSTPYKLQSSSTVPRPLMSRRRAMRASFQGWSIAMTGFEEQRQHGVYTPGSVDGKEQAALLALKIQHRAFRILLDESLRDGERFQDFDIDGDQVLRWAELALTLSQTSSAPTQLLFSIDLGLSAPLYLLVVKTTDAAMRQRGITLLARMQRLEGWHGPQAMLQTVGELPARQNTNAQAIDLEGTSRQHQQGMPLE</sequence>
<keyword evidence="2" id="KW-0862">Zinc</keyword>
<keyword evidence="5" id="KW-0804">Transcription</keyword>
<dbReference type="InterPro" id="IPR021858">
    <property type="entry name" value="Fun_TF"/>
</dbReference>
<dbReference type="InterPro" id="IPR052360">
    <property type="entry name" value="Transcr_Regulatory_Proteins"/>
</dbReference>
<accession>A0AAN6K6C4</accession>
<evidence type="ECO:0000256" key="6">
    <source>
        <dbReference type="ARBA" id="ARBA00023242"/>
    </source>
</evidence>
<dbReference type="PANTHER" id="PTHR36206:SF12">
    <property type="entry name" value="ASPERCRYPTIN BIOSYNTHESIS CLUSTER-SPECIFIC TRANSCRIPTION REGULATOR ATNN-RELATED"/>
    <property type="match status" value="1"/>
</dbReference>
<evidence type="ECO:0000313" key="8">
    <source>
        <dbReference type="Proteomes" id="UP001175353"/>
    </source>
</evidence>
<dbReference type="EMBL" id="JAUJLE010000221">
    <property type="protein sequence ID" value="KAK0967173.1"/>
    <property type="molecule type" value="Genomic_DNA"/>
</dbReference>
<evidence type="ECO:0000256" key="3">
    <source>
        <dbReference type="ARBA" id="ARBA00023015"/>
    </source>
</evidence>
<keyword evidence="4" id="KW-0238">DNA-binding</keyword>
<dbReference type="AlphaFoldDB" id="A0AAN6K6C4"/>
<evidence type="ECO:0008006" key="9">
    <source>
        <dbReference type="Google" id="ProtNLM"/>
    </source>
</evidence>
<keyword evidence="8" id="KW-1185">Reference proteome</keyword>
<dbReference type="Proteomes" id="UP001175353">
    <property type="component" value="Unassembled WGS sequence"/>
</dbReference>
<name>A0AAN6K6C4_9PEZI</name>
<keyword evidence="6" id="KW-0539">Nucleus</keyword>
<comment type="caution">
    <text evidence="7">The sequence shown here is derived from an EMBL/GenBank/DDBJ whole genome shotgun (WGS) entry which is preliminary data.</text>
</comment>
<dbReference type="Pfam" id="PF11951">
    <property type="entry name" value="Fungal_trans_2"/>
    <property type="match status" value="1"/>
</dbReference>